<gene>
    <name evidence="1" type="ORF">Gilli_1735</name>
</gene>
<proteinExistence type="predicted"/>
<dbReference type="RefSeq" id="WP_006988688.1">
    <property type="nucleotide sequence ID" value="NZ_JH594606.1"/>
</dbReference>
<organism evidence="1 2">
    <name type="scientific">Gillisia limnaea (strain DSM 15749 / LMG 21470 / R-8282)</name>
    <dbReference type="NCBI Taxonomy" id="865937"/>
    <lineage>
        <taxon>Bacteria</taxon>
        <taxon>Pseudomonadati</taxon>
        <taxon>Bacteroidota</taxon>
        <taxon>Flavobacteriia</taxon>
        <taxon>Flavobacteriales</taxon>
        <taxon>Flavobacteriaceae</taxon>
        <taxon>Gillisia</taxon>
    </lineage>
</organism>
<name>H2C011_GILLR</name>
<dbReference type="GO" id="GO:0003677">
    <property type="term" value="F:DNA binding"/>
    <property type="evidence" value="ECO:0007669"/>
    <property type="project" value="InterPro"/>
</dbReference>
<dbReference type="InterPro" id="IPR003477">
    <property type="entry name" value="PemK-like"/>
</dbReference>
<dbReference type="EMBL" id="JH594606">
    <property type="protein sequence ID" value="EHQ02378.1"/>
    <property type="molecule type" value="Genomic_DNA"/>
</dbReference>
<dbReference type="AlphaFoldDB" id="H2C011"/>
<evidence type="ECO:0000313" key="1">
    <source>
        <dbReference type="EMBL" id="EHQ02378.1"/>
    </source>
</evidence>
<dbReference type="SUPFAM" id="SSF50118">
    <property type="entry name" value="Cell growth inhibitor/plasmid maintenance toxic component"/>
    <property type="match status" value="1"/>
</dbReference>
<evidence type="ECO:0008006" key="3">
    <source>
        <dbReference type="Google" id="ProtNLM"/>
    </source>
</evidence>
<sequence>MKKGDIMLIPFPFTNLKGTKRRPAVILYKGESDVIVSFITSKIVRGNTQDLLVQPDVANGLKKPSLIKTHKIATLETELIIGKIGAINKDQIHELNLKLKRILGL</sequence>
<dbReference type="Proteomes" id="UP000003844">
    <property type="component" value="Unassembled WGS sequence"/>
</dbReference>
<dbReference type="Pfam" id="PF02452">
    <property type="entry name" value="PemK_toxin"/>
    <property type="match status" value="1"/>
</dbReference>
<accession>H2C011</accession>
<dbReference type="OrthoDB" id="129822at2"/>
<dbReference type="HOGENOM" id="CLU_121823_6_1_10"/>
<reference evidence="2" key="1">
    <citation type="journal article" date="2012" name="Stand. Genomic Sci.">
        <title>Genome sequence of the Antarctic rhodopsins-containing flavobacterium Gillisia limnaea type strain (R-8282(T)).</title>
        <authorList>
            <person name="Riedel T."/>
            <person name="Held B."/>
            <person name="Nolan M."/>
            <person name="Lucas S."/>
            <person name="Lapidus A."/>
            <person name="Tice H."/>
            <person name="Del Rio T.G."/>
            <person name="Cheng J.F."/>
            <person name="Han C."/>
            <person name="Tapia R."/>
            <person name="Goodwin L.A."/>
            <person name="Pitluck S."/>
            <person name="Liolios K."/>
            <person name="Mavromatis K."/>
            <person name="Pagani I."/>
            <person name="Ivanova N."/>
            <person name="Mikhailova N."/>
            <person name="Pati A."/>
            <person name="Chen A."/>
            <person name="Palaniappan K."/>
            <person name="Land M."/>
            <person name="Rohde M."/>
            <person name="Tindall B.J."/>
            <person name="Detter J.C."/>
            <person name="Goker M."/>
            <person name="Bristow J."/>
            <person name="Eisen J.A."/>
            <person name="Markowitz V."/>
            <person name="Hugenholtz P."/>
            <person name="Kyrpides N.C."/>
            <person name="Klenk H.P."/>
            <person name="Woyke T."/>
        </authorList>
    </citation>
    <scope>NUCLEOTIDE SEQUENCE [LARGE SCALE GENOMIC DNA]</scope>
    <source>
        <strain evidence="2">DSM 15749 / LMG 21470 / R-8282</strain>
    </source>
</reference>
<dbReference type="InterPro" id="IPR011067">
    <property type="entry name" value="Plasmid_toxin/cell-grow_inhib"/>
</dbReference>
<dbReference type="eggNOG" id="COG2337">
    <property type="taxonomic scope" value="Bacteria"/>
</dbReference>
<protein>
    <recommendedName>
        <fullName evidence="3">mRNA interferase MazF</fullName>
    </recommendedName>
</protein>
<evidence type="ECO:0000313" key="2">
    <source>
        <dbReference type="Proteomes" id="UP000003844"/>
    </source>
</evidence>
<dbReference type="STRING" id="865937.Gilli_1735"/>
<dbReference type="Gene3D" id="2.30.30.110">
    <property type="match status" value="1"/>
</dbReference>
<keyword evidence="2" id="KW-1185">Reference proteome</keyword>